<evidence type="ECO:0000313" key="2">
    <source>
        <dbReference type="EMBL" id="KAK3926052.1"/>
    </source>
</evidence>
<feature type="chain" id="PRO_5041957488" evidence="1">
    <location>
        <begin position="19"/>
        <end position="68"/>
    </location>
</feature>
<proteinExistence type="predicted"/>
<sequence>MLKLVAVLVLAVLAAASAQLIATTPYVASPLYRSAYYSTGYAYPYAYSAYSAPLAYSPLAYSSAYFDS</sequence>
<name>A0AAE1HRF2_9NEOP</name>
<reference evidence="2" key="1">
    <citation type="submission" date="2021-07" db="EMBL/GenBank/DDBJ databases">
        <authorList>
            <person name="Catto M.A."/>
            <person name="Jacobson A."/>
            <person name="Kennedy G."/>
            <person name="Labadie P."/>
            <person name="Hunt B.G."/>
            <person name="Srinivasan R."/>
        </authorList>
    </citation>
    <scope>NUCLEOTIDE SEQUENCE</scope>
    <source>
        <strain evidence="2">PL_HMW_Pooled</strain>
        <tissue evidence="2">Head</tissue>
    </source>
</reference>
<dbReference type="EMBL" id="JAHWGI010001243">
    <property type="protein sequence ID" value="KAK3926052.1"/>
    <property type="molecule type" value="Genomic_DNA"/>
</dbReference>
<protein>
    <submittedName>
        <fullName evidence="2">Conotoxin Cal6.34</fullName>
    </submittedName>
</protein>
<evidence type="ECO:0000313" key="3">
    <source>
        <dbReference type="Proteomes" id="UP001219518"/>
    </source>
</evidence>
<evidence type="ECO:0000256" key="1">
    <source>
        <dbReference type="SAM" id="SignalP"/>
    </source>
</evidence>
<dbReference type="AlphaFoldDB" id="A0AAE1HRF2"/>
<keyword evidence="1" id="KW-0732">Signal</keyword>
<feature type="signal peptide" evidence="1">
    <location>
        <begin position="1"/>
        <end position="18"/>
    </location>
</feature>
<organism evidence="2 3">
    <name type="scientific">Frankliniella fusca</name>
    <dbReference type="NCBI Taxonomy" id="407009"/>
    <lineage>
        <taxon>Eukaryota</taxon>
        <taxon>Metazoa</taxon>
        <taxon>Ecdysozoa</taxon>
        <taxon>Arthropoda</taxon>
        <taxon>Hexapoda</taxon>
        <taxon>Insecta</taxon>
        <taxon>Pterygota</taxon>
        <taxon>Neoptera</taxon>
        <taxon>Paraneoptera</taxon>
        <taxon>Thysanoptera</taxon>
        <taxon>Terebrantia</taxon>
        <taxon>Thripoidea</taxon>
        <taxon>Thripidae</taxon>
        <taxon>Frankliniella</taxon>
    </lineage>
</organism>
<keyword evidence="3" id="KW-1185">Reference proteome</keyword>
<comment type="caution">
    <text evidence="2">The sequence shown here is derived from an EMBL/GenBank/DDBJ whole genome shotgun (WGS) entry which is preliminary data.</text>
</comment>
<accession>A0AAE1HRF2</accession>
<gene>
    <name evidence="2" type="ORF">KUF71_014301</name>
</gene>
<reference evidence="2" key="2">
    <citation type="journal article" date="2023" name="BMC Genomics">
        <title>Pest status, molecular evolution, and epigenetic factors derived from the genome assembly of Frankliniella fusca, a thysanopteran phytovirus vector.</title>
        <authorList>
            <person name="Catto M.A."/>
            <person name="Labadie P.E."/>
            <person name="Jacobson A.L."/>
            <person name="Kennedy G.G."/>
            <person name="Srinivasan R."/>
            <person name="Hunt B.G."/>
        </authorList>
    </citation>
    <scope>NUCLEOTIDE SEQUENCE</scope>
    <source>
        <strain evidence="2">PL_HMW_Pooled</strain>
    </source>
</reference>
<dbReference type="Proteomes" id="UP001219518">
    <property type="component" value="Unassembled WGS sequence"/>
</dbReference>